<sequence length="31" mass="3573">MFVLFRFSKSRALAVKVRARESNKKARFASA</sequence>
<accession>A0A0P0RH64</accession>
<dbReference type="Proteomes" id="UP000019146">
    <property type="component" value="Chromosome 2"/>
</dbReference>
<proteinExistence type="predicted"/>
<dbReference type="KEGG" id="bcai:K788_00005255"/>
<organism evidence="1 2">
    <name type="scientific">Paraburkholderia caribensis MBA4</name>
    <dbReference type="NCBI Taxonomy" id="1323664"/>
    <lineage>
        <taxon>Bacteria</taxon>
        <taxon>Pseudomonadati</taxon>
        <taxon>Pseudomonadota</taxon>
        <taxon>Betaproteobacteria</taxon>
        <taxon>Burkholderiales</taxon>
        <taxon>Burkholderiaceae</taxon>
        <taxon>Paraburkholderia</taxon>
    </lineage>
</organism>
<evidence type="ECO:0000313" key="2">
    <source>
        <dbReference type="Proteomes" id="UP000019146"/>
    </source>
</evidence>
<dbReference type="AlphaFoldDB" id="A0A0P0RH64"/>
<reference evidence="1 2" key="1">
    <citation type="journal article" date="2014" name="Genome Announc.">
        <title>Draft Genome Sequence of the Haloacid-Degrading Burkholderia caribensis Strain MBA4.</title>
        <authorList>
            <person name="Pan Y."/>
            <person name="Kong K.F."/>
            <person name="Tsang J.S."/>
        </authorList>
    </citation>
    <scope>NUCLEOTIDE SEQUENCE [LARGE SCALE GENOMIC DNA]</scope>
    <source>
        <strain evidence="1 2">MBA4</strain>
    </source>
</reference>
<gene>
    <name evidence="1" type="ORF">K788_00005255</name>
</gene>
<evidence type="ECO:0000313" key="1">
    <source>
        <dbReference type="EMBL" id="ALL67913.1"/>
    </source>
</evidence>
<dbReference type="EMBL" id="CP012747">
    <property type="protein sequence ID" value="ALL67913.1"/>
    <property type="molecule type" value="Genomic_DNA"/>
</dbReference>
<name>A0A0P0RH64_9BURK</name>
<protein>
    <submittedName>
        <fullName evidence="1">Uncharacterized protein</fullName>
    </submittedName>
</protein>